<keyword evidence="2" id="KW-0472">Membrane</keyword>
<dbReference type="InterPro" id="IPR007060">
    <property type="entry name" value="FtsL/DivIC"/>
</dbReference>
<gene>
    <name evidence="3" type="ORF">N868_13380</name>
</gene>
<evidence type="ECO:0000313" key="3">
    <source>
        <dbReference type="EMBL" id="KGM08883.1"/>
    </source>
</evidence>
<comment type="caution">
    <text evidence="3">The sequence shown here is derived from an EMBL/GenBank/DDBJ whole genome shotgun (WGS) entry which is preliminary data.</text>
</comment>
<feature type="transmembrane region" description="Helical" evidence="2">
    <location>
        <begin position="18"/>
        <end position="37"/>
    </location>
</feature>
<protein>
    <submittedName>
        <fullName evidence="3">Septation ring formation regulator EzrA</fullName>
    </submittedName>
</protein>
<proteinExistence type="predicted"/>
<keyword evidence="4" id="KW-1185">Reference proteome</keyword>
<evidence type="ECO:0000256" key="1">
    <source>
        <dbReference type="SAM" id="Coils"/>
    </source>
</evidence>
<reference evidence="3 4" key="2">
    <citation type="journal article" date="2015" name="Stand. Genomic Sci.">
        <title>Draft genome sequence of Cellulomonas carbonis T26(T) and comparative analysis of six Cellulomonas genomes.</title>
        <authorList>
            <person name="Zhuang W."/>
            <person name="Zhang S."/>
            <person name="Xia X."/>
            <person name="Wang G."/>
        </authorList>
    </citation>
    <scope>NUCLEOTIDE SEQUENCE [LARGE SCALE GENOMIC DNA]</scope>
    <source>
        <strain evidence="3 4">T26</strain>
    </source>
</reference>
<accession>A0A0A0BK39</accession>
<evidence type="ECO:0000313" key="4">
    <source>
        <dbReference type="Proteomes" id="UP000029839"/>
    </source>
</evidence>
<dbReference type="RefSeq" id="WP_306460087.1">
    <property type="nucleotide sequence ID" value="NZ_AXCY01000145.1"/>
</dbReference>
<evidence type="ECO:0000256" key="2">
    <source>
        <dbReference type="SAM" id="Phobius"/>
    </source>
</evidence>
<dbReference type="AlphaFoldDB" id="A0A0A0BK39"/>
<reference evidence="3 4" key="1">
    <citation type="submission" date="2013-08" db="EMBL/GenBank/DDBJ databases">
        <title>Genome sequencing of Cellulomonas carbonis T26.</title>
        <authorList>
            <person name="Chen F."/>
            <person name="Li Y."/>
            <person name="Wang G."/>
        </authorList>
    </citation>
    <scope>NUCLEOTIDE SEQUENCE [LARGE SCALE GENOMIC DNA]</scope>
    <source>
        <strain evidence="3 4">T26</strain>
    </source>
</reference>
<feature type="non-terminal residue" evidence="3">
    <location>
        <position position="1"/>
    </location>
</feature>
<name>A0A0A0BK39_9CELL</name>
<feature type="coiled-coil region" evidence="1">
    <location>
        <begin position="43"/>
        <end position="70"/>
    </location>
</feature>
<keyword evidence="2" id="KW-1133">Transmembrane helix</keyword>
<keyword evidence="2" id="KW-0812">Transmembrane</keyword>
<dbReference type="EMBL" id="AXCY01000145">
    <property type="protein sequence ID" value="KGM08883.1"/>
    <property type="molecule type" value="Genomic_DNA"/>
</dbReference>
<dbReference type="Pfam" id="PF04977">
    <property type="entry name" value="DivIC"/>
    <property type="match status" value="1"/>
</dbReference>
<keyword evidence="1" id="KW-0175">Coiled coil</keyword>
<organism evidence="3 4">
    <name type="scientific">Cellulomonas carbonis T26</name>
    <dbReference type="NCBI Taxonomy" id="947969"/>
    <lineage>
        <taxon>Bacteria</taxon>
        <taxon>Bacillati</taxon>
        <taxon>Actinomycetota</taxon>
        <taxon>Actinomycetes</taxon>
        <taxon>Micrococcales</taxon>
        <taxon>Cellulomonadaceae</taxon>
        <taxon>Cellulomonas</taxon>
    </lineage>
</organism>
<dbReference type="Proteomes" id="UP000029839">
    <property type="component" value="Unassembled WGS sequence"/>
</dbReference>
<sequence length="154" mass="16652">VERDDAGEAAPARLVRLLSVRALVLGVVGLIAFTLLFPSVRAYLGQRAELDALEAEVATARATEEDLRAELDRWREPAYVQAQARDRLSYVFPGETAYRVIDPEVVVETPVVEGSTTPETGAALPIGGSGTPWYTTIWDSIEIAGTVEPPEEDG</sequence>